<protein>
    <submittedName>
        <fullName evidence="3">Uncharacterized protein</fullName>
    </submittedName>
</protein>
<feature type="compositionally biased region" description="Basic and acidic residues" evidence="2">
    <location>
        <begin position="68"/>
        <end position="86"/>
    </location>
</feature>
<feature type="coiled-coil region" evidence="1">
    <location>
        <begin position="578"/>
        <end position="612"/>
    </location>
</feature>
<evidence type="ECO:0000256" key="2">
    <source>
        <dbReference type="SAM" id="MobiDB-lite"/>
    </source>
</evidence>
<feature type="region of interest" description="Disordered" evidence="2">
    <location>
        <begin position="101"/>
        <end position="388"/>
    </location>
</feature>
<keyword evidence="1" id="KW-0175">Coiled coil</keyword>
<sequence>MATSTPNKRAMQALETLSLRWKRPKESILEDYNNTVSQAFWCAVNSWTRNANLDDYDLVKTLLNNGHEQNDKRGQPRVPSDPDRWLPSDVQTAQVLWDEMKRRRQQQRVTVASGLGSSSMRSSVPVTFAAGGVGAGAAGSRQSLQRQTQSLTPSSPASASASAETPRHTATPAPGENFGQHSDTSPPPDTSESPPAVDPNLQPMERTGDSITALAGTTAAPPQPQPVLQHVTATFEPDDRIITRRGASKRRETIAAAAAAATIPATPATPAETTSRKRHRLRKSTPTPEEPEPRGSGSESEEGEPKRRSKRRRTEPIHEPLTEIGSESDPVEDTVIVRGAGHNHHTGMQDAETNDMHASGTDISSQADNDSDHPTITEPANNDSISNNDSEIIQSETTINVNRSLTPPPPPPPPPPPATASLDAIDGITVPNDEVTLHDPSDGVMIVDVADAPDGLPGTDPMPFPEDDPKMQEFLIQTQTAFQSHISRYEASLAQLLHQRATREAEIYEMDKEMAQAENDIVSAVAMVAQMQENLALIDLKFNEAQDALLELKRWRLKFPAFAGTENTNQEKNILRKIEQYASKKIDTEESIRALQAEVDAKEERKFDIESKRNKLYQPLEEDNHEIAIAKKRLEDAKLYYEFLRLGPAKWSAGRLYSLANPMGMHLDGVHDGDTSSLAELKAEREEEVQ</sequence>
<feature type="compositionally biased region" description="Pro residues" evidence="2">
    <location>
        <begin position="406"/>
        <end position="418"/>
    </location>
</feature>
<feature type="region of interest" description="Disordered" evidence="2">
    <location>
        <begin position="401"/>
        <end position="420"/>
    </location>
</feature>
<reference evidence="3" key="1">
    <citation type="journal article" date="2023" name="Mol. Phylogenet. Evol.">
        <title>Genome-scale phylogeny and comparative genomics of the fungal order Sordariales.</title>
        <authorList>
            <person name="Hensen N."/>
            <person name="Bonometti L."/>
            <person name="Westerberg I."/>
            <person name="Brannstrom I.O."/>
            <person name="Guillou S."/>
            <person name="Cros-Aarteil S."/>
            <person name="Calhoun S."/>
            <person name="Haridas S."/>
            <person name="Kuo A."/>
            <person name="Mondo S."/>
            <person name="Pangilinan J."/>
            <person name="Riley R."/>
            <person name="LaButti K."/>
            <person name="Andreopoulos B."/>
            <person name="Lipzen A."/>
            <person name="Chen C."/>
            <person name="Yan M."/>
            <person name="Daum C."/>
            <person name="Ng V."/>
            <person name="Clum A."/>
            <person name="Steindorff A."/>
            <person name="Ohm R.A."/>
            <person name="Martin F."/>
            <person name="Silar P."/>
            <person name="Natvig D.O."/>
            <person name="Lalanne C."/>
            <person name="Gautier V."/>
            <person name="Ament-Velasquez S.L."/>
            <person name="Kruys A."/>
            <person name="Hutchinson M.I."/>
            <person name="Powell A.J."/>
            <person name="Barry K."/>
            <person name="Miller A.N."/>
            <person name="Grigoriev I.V."/>
            <person name="Debuchy R."/>
            <person name="Gladieux P."/>
            <person name="Hiltunen Thoren M."/>
            <person name="Johannesson H."/>
        </authorList>
    </citation>
    <scope>NUCLEOTIDE SEQUENCE</scope>
    <source>
        <strain evidence="3">PSN309</strain>
    </source>
</reference>
<dbReference type="AlphaFoldDB" id="A0AAN7ADG3"/>
<evidence type="ECO:0000313" key="3">
    <source>
        <dbReference type="EMBL" id="KAK4182514.1"/>
    </source>
</evidence>
<organism evidence="3 4">
    <name type="scientific">Podospora australis</name>
    <dbReference type="NCBI Taxonomy" id="1536484"/>
    <lineage>
        <taxon>Eukaryota</taxon>
        <taxon>Fungi</taxon>
        <taxon>Dikarya</taxon>
        <taxon>Ascomycota</taxon>
        <taxon>Pezizomycotina</taxon>
        <taxon>Sordariomycetes</taxon>
        <taxon>Sordariomycetidae</taxon>
        <taxon>Sordariales</taxon>
        <taxon>Podosporaceae</taxon>
        <taxon>Podospora</taxon>
    </lineage>
</organism>
<dbReference type="SUPFAM" id="SSF101447">
    <property type="entry name" value="Formin homology 2 domain (FH2 domain)"/>
    <property type="match status" value="1"/>
</dbReference>
<feature type="compositionally biased region" description="Low complexity" evidence="2">
    <location>
        <begin position="212"/>
        <end position="232"/>
    </location>
</feature>
<feature type="compositionally biased region" description="Low complexity" evidence="2">
    <location>
        <begin position="254"/>
        <end position="273"/>
    </location>
</feature>
<comment type="caution">
    <text evidence="3">The sequence shown here is derived from an EMBL/GenBank/DDBJ whole genome shotgun (WGS) entry which is preliminary data.</text>
</comment>
<dbReference type="EMBL" id="MU864648">
    <property type="protein sequence ID" value="KAK4182514.1"/>
    <property type="molecule type" value="Genomic_DNA"/>
</dbReference>
<feature type="region of interest" description="Disordered" evidence="2">
    <location>
        <begin position="66"/>
        <end position="86"/>
    </location>
</feature>
<name>A0AAN7ADG3_9PEZI</name>
<dbReference type="Proteomes" id="UP001302126">
    <property type="component" value="Unassembled WGS sequence"/>
</dbReference>
<feature type="compositionally biased region" description="Low complexity" evidence="2">
    <location>
        <begin position="138"/>
        <end position="163"/>
    </location>
</feature>
<gene>
    <name evidence="3" type="ORF">QBC35DRAFT_509843</name>
</gene>
<evidence type="ECO:0000256" key="1">
    <source>
        <dbReference type="SAM" id="Coils"/>
    </source>
</evidence>
<reference evidence="3" key="2">
    <citation type="submission" date="2023-05" db="EMBL/GenBank/DDBJ databases">
        <authorList>
            <consortium name="Lawrence Berkeley National Laboratory"/>
            <person name="Steindorff A."/>
            <person name="Hensen N."/>
            <person name="Bonometti L."/>
            <person name="Westerberg I."/>
            <person name="Brannstrom I.O."/>
            <person name="Guillou S."/>
            <person name="Cros-Aarteil S."/>
            <person name="Calhoun S."/>
            <person name="Haridas S."/>
            <person name="Kuo A."/>
            <person name="Mondo S."/>
            <person name="Pangilinan J."/>
            <person name="Riley R."/>
            <person name="Labutti K."/>
            <person name="Andreopoulos B."/>
            <person name="Lipzen A."/>
            <person name="Chen C."/>
            <person name="Yanf M."/>
            <person name="Daum C."/>
            <person name="Ng V."/>
            <person name="Clum A."/>
            <person name="Ohm R."/>
            <person name="Martin F."/>
            <person name="Silar P."/>
            <person name="Natvig D."/>
            <person name="Lalanne C."/>
            <person name="Gautier V."/>
            <person name="Ament-Velasquez S.L."/>
            <person name="Kruys A."/>
            <person name="Hutchinson M.I."/>
            <person name="Powell A.J."/>
            <person name="Barry K."/>
            <person name="Miller A.N."/>
            <person name="Grigoriev I.V."/>
            <person name="Debuchy R."/>
            <person name="Gladieux P."/>
            <person name="Thoren M.H."/>
            <person name="Johannesson H."/>
        </authorList>
    </citation>
    <scope>NUCLEOTIDE SEQUENCE</scope>
    <source>
        <strain evidence="3">PSN309</strain>
    </source>
</reference>
<evidence type="ECO:0000313" key="4">
    <source>
        <dbReference type="Proteomes" id="UP001302126"/>
    </source>
</evidence>
<feature type="coiled-coil region" evidence="1">
    <location>
        <begin position="498"/>
        <end position="534"/>
    </location>
</feature>
<feature type="compositionally biased region" description="Low complexity" evidence="2">
    <location>
        <begin position="113"/>
        <end position="123"/>
    </location>
</feature>
<accession>A0AAN7ADG3</accession>
<keyword evidence="4" id="KW-1185">Reference proteome</keyword>
<proteinExistence type="predicted"/>